<proteinExistence type="predicted"/>
<feature type="non-terminal residue" evidence="1">
    <location>
        <position position="86"/>
    </location>
</feature>
<gene>
    <name evidence="1" type="ORF">B0T25DRAFT_561220</name>
</gene>
<protein>
    <recommendedName>
        <fullName evidence="3">Dienelactone hydrolase domain-containing protein</fullName>
    </recommendedName>
</protein>
<sequence>MSTMPAGHGHSEACCNIPPVVSTGYDAKGSYGEVDELKTYVTGPDDASRGIVVIYDIFGYFDQTIQGADILATSDAHQKYKVVIPD</sequence>
<dbReference type="PANTHER" id="PTHR47668">
    <property type="entry name" value="DIENELACTONE HYDROLASE FAMILY PROTEIN (AFU_ORTHOLOGUE AFUA_6G01940)"/>
    <property type="match status" value="1"/>
</dbReference>
<evidence type="ECO:0000313" key="1">
    <source>
        <dbReference type="EMBL" id="KAK3338627.1"/>
    </source>
</evidence>
<keyword evidence="2" id="KW-1185">Reference proteome</keyword>
<reference evidence="1" key="2">
    <citation type="submission" date="2023-06" db="EMBL/GenBank/DDBJ databases">
        <authorList>
            <consortium name="Lawrence Berkeley National Laboratory"/>
            <person name="Haridas S."/>
            <person name="Hensen N."/>
            <person name="Bonometti L."/>
            <person name="Westerberg I."/>
            <person name="Brannstrom I.O."/>
            <person name="Guillou S."/>
            <person name="Cros-Aarteil S."/>
            <person name="Calhoun S."/>
            <person name="Kuo A."/>
            <person name="Mondo S."/>
            <person name="Pangilinan J."/>
            <person name="Riley R."/>
            <person name="Labutti K."/>
            <person name="Andreopoulos B."/>
            <person name="Lipzen A."/>
            <person name="Chen C."/>
            <person name="Yanf M."/>
            <person name="Daum C."/>
            <person name="Ng V."/>
            <person name="Clum A."/>
            <person name="Steindorff A."/>
            <person name="Ohm R."/>
            <person name="Martin F."/>
            <person name="Silar P."/>
            <person name="Natvig D."/>
            <person name="Lalanne C."/>
            <person name="Gautier V."/>
            <person name="Ament-Velasquez S.L."/>
            <person name="Kruys A."/>
            <person name="Hutchinson M.I."/>
            <person name="Powell A.J."/>
            <person name="Barry K."/>
            <person name="Miller A.N."/>
            <person name="Grigoriev I.V."/>
            <person name="Debuchy R."/>
            <person name="Gladieux P."/>
            <person name="Thoren M.H."/>
            <person name="Johannesson H."/>
        </authorList>
    </citation>
    <scope>NUCLEOTIDE SEQUENCE</scope>
    <source>
        <strain evidence="1">CBS 955.72</strain>
    </source>
</reference>
<name>A0AAJ0H4T5_9PEZI</name>
<dbReference type="Proteomes" id="UP001275084">
    <property type="component" value="Unassembled WGS sequence"/>
</dbReference>
<evidence type="ECO:0000313" key="2">
    <source>
        <dbReference type="Proteomes" id="UP001275084"/>
    </source>
</evidence>
<dbReference type="PANTHER" id="PTHR47668:SF1">
    <property type="entry name" value="DIENELACTONE HYDROLASE DOMAIN-CONTAINING PROTEIN-RELATED"/>
    <property type="match status" value="1"/>
</dbReference>
<evidence type="ECO:0008006" key="3">
    <source>
        <dbReference type="Google" id="ProtNLM"/>
    </source>
</evidence>
<comment type="caution">
    <text evidence="1">The sequence shown here is derived from an EMBL/GenBank/DDBJ whole genome shotgun (WGS) entry which is preliminary data.</text>
</comment>
<reference evidence="1" key="1">
    <citation type="journal article" date="2023" name="Mol. Phylogenet. Evol.">
        <title>Genome-scale phylogeny and comparative genomics of the fungal order Sordariales.</title>
        <authorList>
            <person name="Hensen N."/>
            <person name="Bonometti L."/>
            <person name="Westerberg I."/>
            <person name="Brannstrom I.O."/>
            <person name="Guillou S."/>
            <person name="Cros-Aarteil S."/>
            <person name="Calhoun S."/>
            <person name="Haridas S."/>
            <person name="Kuo A."/>
            <person name="Mondo S."/>
            <person name="Pangilinan J."/>
            <person name="Riley R."/>
            <person name="LaButti K."/>
            <person name="Andreopoulos B."/>
            <person name="Lipzen A."/>
            <person name="Chen C."/>
            <person name="Yan M."/>
            <person name="Daum C."/>
            <person name="Ng V."/>
            <person name="Clum A."/>
            <person name="Steindorff A."/>
            <person name="Ohm R.A."/>
            <person name="Martin F."/>
            <person name="Silar P."/>
            <person name="Natvig D.O."/>
            <person name="Lalanne C."/>
            <person name="Gautier V."/>
            <person name="Ament-Velasquez S.L."/>
            <person name="Kruys A."/>
            <person name="Hutchinson M.I."/>
            <person name="Powell A.J."/>
            <person name="Barry K."/>
            <person name="Miller A.N."/>
            <person name="Grigoriev I.V."/>
            <person name="Debuchy R."/>
            <person name="Gladieux P."/>
            <person name="Hiltunen Thoren M."/>
            <person name="Johannesson H."/>
        </authorList>
    </citation>
    <scope>NUCLEOTIDE SEQUENCE</scope>
    <source>
        <strain evidence="1">CBS 955.72</strain>
    </source>
</reference>
<accession>A0AAJ0H4T5</accession>
<dbReference type="AlphaFoldDB" id="A0AAJ0H4T5"/>
<dbReference type="EMBL" id="JAUIQD010000015">
    <property type="protein sequence ID" value="KAK3338627.1"/>
    <property type="molecule type" value="Genomic_DNA"/>
</dbReference>
<organism evidence="1 2">
    <name type="scientific">Lasiosphaeria hispida</name>
    <dbReference type="NCBI Taxonomy" id="260671"/>
    <lineage>
        <taxon>Eukaryota</taxon>
        <taxon>Fungi</taxon>
        <taxon>Dikarya</taxon>
        <taxon>Ascomycota</taxon>
        <taxon>Pezizomycotina</taxon>
        <taxon>Sordariomycetes</taxon>
        <taxon>Sordariomycetidae</taxon>
        <taxon>Sordariales</taxon>
        <taxon>Lasiosphaeriaceae</taxon>
        <taxon>Lasiosphaeria</taxon>
    </lineage>
</organism>